<proteinExistence type="predicted"/>
<evidence type="ECO:0000313" key="1">
    <source>
        <dbReference type="EMBL" id="MFD2593101.1"/>
    </source>
</evidence>
<organism evidence="1 2">
    <name type="scientific">Aquimarina hainanensis</name>
    <dbReference type="NCBI Taxonomy" id="1578017"/>
    <lineage>
        <taxon>Bacteria</taxon>
        <taxon>Pseudomonadati</taxon>
        <taxon>Bacteroidota</taxon>
        <taxon>Flavobacteriia</taxon>
        <taxon>Flavobacteriales</taxon>
        <taxon>Flavobacteriaceae</taxon>
        <taxon>Aquimarina</taxon>
    </lineage>
</organism>
<keyword evidence="2" id="KW-1185">Reference proteome</keyword>
<dbReference type="EMBL" id="JBHULX010000039">
    <property type="protein sequence ID" value="MFD2593101.1"/>
    <property type="molecule type" value="Genomic_DNA"/>
</dbReference>
<gene>
    <name evidence="1" type="ORF">ACFSTE_19845</name>
</gene>
<comment type="caution">
    <text evidence="1">The sequence shown here is derived from an EMBL/GenBank/DDBJ whole genome shotgun (WGS) entry which is preliminary data.</text>
</comment>
<name>A0ABW5NE25_9FLAO</name>
<evidence type="ECO:0000313" key="2">
    <source>
        <dbReference type="Proteomes" id="UP001597459"/>
    </source>
</evidence>
<dbReference type="Proteomes" id="UP001597459">
    <property type="component" value="Unassembled WGS sequence"/>
</dbReference>
<dbReference type="RefSeq" id="WP_378255307.1">
    <property type="nucleotide sequence ID" value="NZ_JBHSJV010000001.1"/>
</dbReference>
<accession>A0ABW5NE25</accession>
<sequence>MNTQVIGEKGQLFLLENIKKRYNLQQTLRLGREKIIDIALQLIKQDRTIRPAMTIADFDFVRVMTNQRKIIVSFERNVRFVPMYAKFFYDIQVELPSGKVQLSGYRNNFYGNKGNFYEASGTGFSSKTQLYLESVDHRNIINKAMKVIYGEQVAINTYAWNIKMTIFEELDHYAIEEKPENPNSAYKGSFYKLRKDTGEIIGTPTIEESLTSAPRIPGISREPNRLESLGFVEVW</sequence>
<reference evidence="2" key="1">
    <citation type="journal article" date="2019" name="Int. J. Syst. Evol. Microbiol.">
        <title>The Global Catalogue of Microorganisms (GCM) 10K type strain sequencing project: providing services to taxonomists for standard genome sequencing and annotation.</title>
        <authorList>
            <consortium name="The Broad Institute Genomics Platform"/>
            <consortium name="The Broad Institute Genome Sequencing Center for Infectious Disease"/>
            <person name="Wu L."/>
            <person name="Ma J."/>
        </authorList>
    </citation>
    <scope>NUCLEOTIDE SEQUENCE [LARGE SCALE GENOMIC DNA]</scope>
    <source>
        <strain evidence="2">KCTC 42423</strain>
    </source>
</reference>
<protein>
    <submittedName>
        <fullName evidence="1">Uncharacterized protein</fullName>
    </submittedName>
</protein>